<dbReference type="PROSITE" id="PS50104">
    <property type="entry name" value="TIR"/>
    <property type="match status" value="1"/>
</dbReference>
<name>A0A438E146_VITVI</name>
<proteinExistence type="inferred from homology"/>
<sequence length="155" mass="18179">MASANRPWDYEVFLSFRGEDTRHNFTDHIYVTMDSLGIRTFRDDEELSRGEEIAPSLFTAIEKSRCALVILSERYAHSKWCLEELAKIMERRAEMGLIVYPVFYHVDPSDVRHQRDSYGEALAKHERRGFVERTQRWRAALTEVADLSGWHQQNG</sequence>
<evidence type="ECO:0000256" key="1">
    <source>
        <dbReference type="ARBA" id="ARBA00004123"/>
    </source>
</evidence>
<dbReference type="GO" id="GO:0005634">
    <property type="term" value="C:nucleus"/>
    <property type="evidence" value="ECO:0007669"/>
    <property type="project" value="UniProtKB-SubCell"/>
</dbReference>
<protein>
    <submittedName>
        <fullName evidence="8">TMV resistance protein N</fullName>
    </submittedName>
</protein>
<keyword evidence="4" id="KW-0520">NAD</keyword>
<evidence type="ECO:0000256" key="5">
    <source>
        <dbReference type="ARBA" id="ARBA00023242"/>
    </source>
</evidence>
<dbReference type="Proteomes" id="UP000288805">
    <property type="component" value="Unassembled WGS sequence"/>
</dbReference>
<dbReference type="GO" id="GO:0005737">
    <property type="term" value="C:cytoplasm"/>
    <property type="evidence" value="ECO:0007669"/>
    <property type="project" value="UniProtKB-SubCell"/>
</dbReference>
<dbReference type="EMBL" id="QGNW01001437">
    <property type="protein sequence ID" value="RVW41424.1"/>
    <property type="molecule type" value="Genomic_DNA"/>
</dbReference>
<dbReference type="GO" id="GO:0050832">
    <property type="term" value="P:defense response to fungus"/>
    <property type="evidence" value="ECO:0007669"/>
    <property type="project" value="UniProtKB-ARBA"/>
</dbReference>
<dbReference type="PANTHER" id="PTHR32009:SF155">
    <property type="entry name" value="DISEASE RESISTANCE PROTEIN (TIR-NBS-LRR CLASS)"/>
    <property type="match status" value="1"/>
</dbReference>
<dbReference type="FunFam" id="3.40.50.10140:FF:000007">
    <property type="entry name" value="Disease resistance protein (TIR-NBS-LRR class)"/>
    <property type="match status" value="1"/>
</dbReference>
<dbReference type="GO" id="GO:0043068">
    <property type="term" value="P:positive regulation of programmed cell death"/>
    <property type="evidence" value="ECO:0007669"/>
    <property type="project" value="UniProtKB-ARBA"/>
</dbReference>
<dbReference type="SUPFAM" id="SSF52200">
    <property type="entry name" value="Toll/Interleukin receptor TIR domain"/>
    <property type="match status" value="1"/>
</dbReference>
<gene>
    <name evidence="8" type="primary">N_1</name>
    <name evidence="8" type="ORF">CK203_094067</name>
</gene>
<evidence type="ECO:0000256" key="3">
    <source>
        <dbReference type="ARBA" id="ARBA00022490"/>
    </source>
</evidence>
<organism evidence="8 9">
    <name type="scientific">Vitis vinifera</name>
    <name type="common">Grape</name>
    <dbReference type="NCBI Taxonomy" id="29760"/>
    <lineage>
        <taxon>Eukaryota</taxon>
        <taxon>Viridiplantae</taxon>
        <taxon>Streptophyta</taxon>
        <taxon>Embryophyta</taxon>
        <taxon>Tracheophyta</taxon>
        <taxon>Spermatophyta</taxon>
        <taxon>Magnoliopsida</taxon>
        <taxon>eudicotyledons</taxon>
        <taxon>Gunneridae</taxon>
        <taxon>Pentapetalae</taxon>
        <taxon>rosids</taxon>
        <taxon>Vitales</taxon>
        <taxon>Vitaceae</taxon>
        <taxon>Viteae</taxon>
        <taxon>Vitis</taxon>
    </lineage>
</organism>
<dbReference type="InterPro" id="IPR035897">
    <property type="entry name" value="Toll_tir_struct_dom_sf"/>
</dbReference>
<keyword evidence="3" id="KW-0963">Cytoplasm</keyword>
<evidence type="ECO:0000256" key="6">
    <source>
        <dbReference type="ARBA" id="ARBA00061488"/>
    </source>
</evidence>
<dbReference type="PANTHER" id="PTHR32009">
    <property type="entry name" value="TMV RESISTANCE PROTEIN N-LIKE"/>
    <property type="match status" value="1"/>
</dbReference>
<dbReference type="AlphaFoldDB" id="A0A438E146"/>
<feature type="domain" description="TIR" evidence="7">
    <location>
        <begin position="8"/>
        <end position="155"/>
    </location>
</feature>
<comment type="similarity">
    <text evidence="6">Belongs to the disease resistance TIR-NB-LRR family.</text>
</comment>
<dbReference type="Gene3D" id="3.40.50.10140">
    <property type="entry name" value="Toll/interleukin-1 receptor homology (TIR) domain"/>
    <property type="match status" value="1"/>
</dbReference>
<evidence type="ECO:0000313" key="8">
    <source>
        <dbReference type="EMBL" id="RVW41424.1"/>
    </source>
</evidence>
<evidence type="ECO:0000256" key="4">
    <source>
        <dbReference type="ARBA" id="ARBA00023027"/>
    </source>
</evidence>
<accession>A0A438E146</accession>
<evidence type="ECO:0000313" key="9">
    <source>
        <dbReference type="Proteomes" id="UP000288805"/>
    </source>
</evidence>
<reference evidence="8 9" key="1">
    <citation type="journal article" date="2018" name="PLoS Genet.">
        <title>Population sequencing reveals clonal diversity and ancestral inbreeding in the grapevine cultivar Chardonnay.</title>
        <authorList>
            <person name="Roach M.J."/>
            <person name="Johnson D.L."/>
            <person name="Bohlmann J."/>
            <person name="van Vuuren H.J."/>
            <person name="Jones S.J."/>
            <person name="Pretorius I.S."/>
            <person name="Schmidt S.A."/>
            <person name="Borneman A.R."/>
        </authorList>
    </citation>
    <scope>NUCLEOTIDE SEQUENCE [LARGE SCALE GENOMIC DNA]</scope>
    <source>
        <strain evidence="9">cv. Chardonnay</strain>
        <tissue evidence="8">Leaf</tissue>
    </source>
</reference>
<evidence type="ECO:0000259" key="7">
    <source>
        <dbReference type="PROSITE" id="PS50104"/>
    </source>
</evidence>
<comment type="caution">
    <text evidence="8">The sequence shown here is derived from an EMBL/GenBank/DDBJ whole genome shotgun (WGS) entry which is preliminary data.</text>
</comment>
<dbReference type="Pfam" id="PF01582">
    <property type="entry name" value="TIR"/>
    <property type="match status" value="1"/>
</dbReference>
<comment type="subcellular location">
    <subcellularLocation>
        <location evidence="2">Cytoplasm</location>
    </subcellularLocation>
    <subcellularLocation>
        <location evidence="1">Nucleus</location>
    </subcellularLocation>
</comment>
<dbReference type="SMART" id="SM00255">
    <property type="entry name" value="TIR"/>
    <property type="match status" value="1"/>
</dbReference>
<keyword evidence="5" id="KW-0539">Nucleus</keyword>
<dbReference type="GO" id="GO:0007165">
    <property type="term" value="P:signal transduction"/>
    <property type="evidence" value="ECO:0007669"/>
    <property type="project" value="InterPro"/>
</dbReference>
<dbReference type="InterPro" id="IPR000157">
    <property type="entry name" value="TIR_dom"/>
</dbReference>
<evidence type="ECO:0000256" key="2">
    <source>
        <dbReference type="ARBA" id="ARBA00004496"/>
    </source>
</evidence>